<dbReference type="EMBL" id="RBWU01000004">
    <property type="protein sequence ID" value="RKS73657.1"/>
    <property type="molecule type" value="Genomic_DNA"/>
</dbReference>
<dbReference type="InterPro" id="IPR046348">
    <property type="entry name" value="SIS_dom_sf"/>
</dbReference>
<gene>
    <name evidence="2" type="ORF">BZB76_4359</name>
</gene>
<reference evidence="2 3" key="1">
    <citation type="submission" date="2018-10" db="EMBL/GenBank/DDBJ databases">
        <title>Genomic Encyclopedia of Archaeal and Bacterial Type Strains, Phase II (KMG-II): from individual species to whole genera.</title>
        <authorList>
            <person name="Goeker M."/>
        </authorList>
    </citation>
    <scope>NUCLEOTIDE SEQUENCE [LARGE SCALE GENOMIC DNA]</scope>
    <source>
        <strain evidence="2 3">DSM 43383</strain>
    </source>
</reference>
<dbReference type="Proteomes" id="UP000274601">
    <property type="component" value="Unassembled WGS sequence"/>
</dbReference>
<proteinExistence type="predicted"/>
<dbReference type="Gene3D" id="3.40.50.10490">
    <property type="entry name" value="Glucose-6-phosphate isomerase like protein, domain 1"/>
    <property type="match status" value="1"/>
</dbReference>
<keyword evidence="3" id="KW-1185">Reference proteome</keyword>
<dbReference type="GO" id="GO:0097367">
    <property type="term" value="F:carbohydrate derivative binding"/>
    <property type="evidence" value="ECO:0007669"/>
    <property type="project" value="InterPro"/>
</dbReference>
<protein>
    <submittedName>
        <fullName evidence="2">Putative phosphosugar-binding protein</fullName>
    </submittedName>
</protein>
<dbReference type="RefSeq" id="WP_121436113.1">
    <property type="nucleotide sequence ID" value="NZ_RBWU01000004.1"/>
</dbReference>
<dbReference type="Pfam" id="PF13580">
    <property type="entry name" value="SIS_2"/>
    <property type="match status" value="1"/>
</dbReference>
<comment type="caution">
    <text evidence="2">The sequence shown here is derived from an EMBL/GenBank/DDBJ whole genome shotgun (WGS) entry which is preliminary data.</text>
</comment>
<accession>A0A495QM68</accession>
<dbReference type="NCBIfam" id="NF002805">
    <property type="entry name" value="PRK02947.1"/>
    <property type="match status" value="1"/>
</dbReference>
<dbReference type="AlphaFoldDB" id="A0A495QM68"/>
<dbReference type="PROSITE" id="PS51464">
    <property type="entry name" value="SIS"/>
    <property type="match status" value="1"/>
</dbReference>
<name>A0A495QM68_9ACTN</name>
<feature type="domain" description="SIS" evidence="1">
    <location>
        <begin position="43"/>
        <end position="214"/>
    </location>
</feature>
<dbReference type="InterPro" id="IPR001347">
    <property type="entry name" value="SIS_dom"/>
</dbReference>
<sequence>MTETRPSEARPGARSGLPDRVRALLDDLDAAAGEAIGEAAALLLASVEAGGIVHVAGAGHSLAMVCETFYRAGGLAAVRPIWDPAVFPLGDAVASTRAERRAGVGRAVVEAAAPVPPDVAVVFSTSGRNPYPVEIAAECAARGVPVVAVTSARASRAATARTATTLADHAAVVVDTRVPRGDVVHPAAAPRTAAVSTILAAYAWSRVLADLDDLAAERGVEPARWTSANVPGGDEVNAALLERYRHRVPELTGDGPSPFRPVT</sequence>
<evidence type="ECO:0000313" key="2">
    <source>
        <dbReference type="EMBL" id="RKS73657.1"/>
    </source>
</evidence>
<organism evidence="2 3">
    <name type="scientific">Actinomadura pelletieri DSM 43383</name>
    <dbReference type="NCBI Taxonomy" id="1120940"/>
    <lineage>
        <taxon>Bacteria</taxon>
        <taxon>Bacillati</taxon>
        <taxon>Actinomycetota</taxon>
        <taxon>Actinomycetes</taxon>
        <taxon>Streptosporangiales</taxon>
        <taxon>Thermomonosporaceae</taxon>
        <taxon>Actinomadura</taxon>
    </lineage>
</organism>
<dbReference type="GO" id="GO:1901135">
    <property type="term" value="P:carbohydrate derivative metabolic process"/>
    <property type="evidence" value="ECO:0007669"/>
    <property type="project" value="InterPro"/>
</dbReference>
<evidence type="ECO:0000313" key="3">
    <source>
        <dbReference type="Proteomes" id="UP000274601"/>
    </source>
</evidence>
<dbReference type="OrthoDB" id="9805185at2"/>
<dbReference type="SUPFAM" id="SSF53697">
    <property type="entry name" value="SIS domain"/>
    <property type="match status" value="1"/>
</dbReference>
<evidence type="ECO:0000259" key="1">
    <source>
        <dbReference type="PROSITE" id="PS51464"/>
    </source>
</evidence>